<evidence type="ECO:0000256" key="12">
    <source>
        <dbReference type="SAM" id="Coils"/>
    </source>
</evidence>
<evidence type="ECO:0000256" key="8">
    <source>
        <dbReference type="ARBA" id="ARBA00022777"/>
    </source>
</evidence>
<evidence type="ECO:0000256" key="6">
    <source>
        <dbReference type="ARBA" id="ARBA00022679"/>
    </source>
</evidence>
<evidence type="ECO:0000256" key="11">
    <source>
        <dbReference type="PROSITE-ProRule" id="PRU00284"/>
    </source>
</evidence>
<dbReference type="Pfam" id="PF02743">
    <property type="entry name" value="dCache_1"/>
    <property type="match status" value="1"/>
</dbReference>
<keyword evidence="12" id="KW-0175">Coiled coil</keyword>
<protein>
    <recommendedName>
        <fullName evidence="3">histidine kinase</fullName>
        <ecNumber evidence="3">2.7.13.3</ecNumber>
    </recommendedName>
</protein>
<organism evidence="15">
    <name type="scientific">Thermodesulforhabdus norvegica</name>
    <dbReference type="NCBI Taxonomy" id="39841"/>
    <lineage>
        <taxon>Bacteria</taxon>
        <taxon>Pseudomonadati</taxon>
        <taxon>Thermodesulfobacteriota</taxon>
        <taxon>Syntrophobacteria</taxon>
        <taxon>Syntrophobacterales</taxon>
        <taxon>Thermodesulforhabdaceae</taxon>
        <taxon>Thermodesulforhabdus</taxon>
    </lineage>
</organism>
<comment type="catalytic activity">
    <reaction evidence="1">
        <text>ATP + protein L-histidine = ADP + protein N-phospho-L-histidine.</text>
        <dbReference type="EC" id="2.7.13.3"/>
    </reaction>
</comment>
<feature type="transmembrane region" description="Helical" evidence="13">
    <location>
        <begin position="9"/>
        <end position="30"/>
    </location>
</feature>
<dbReference type="PANTHER" id="PTHR45528:SF10">
    <property type="entry name" value="METHYL-ACCEPTING CHEMOTAXIS PROTEIN"/>
    <property type="match status" value="1"/>
</dbReference>
<evidence type="ECO:0000256" key="3">
    <source>
        <dbReference type="ARBA" id="ARBA00012438"/>
    </source>
</evidence>
<dbReference type="InterPro" id="IPR033479">
    <property type="entry name" value="dCache_1"/>
</dbReference>
<sequence length="419" mass="45655">MKLALRTKLFIFGWCLVLIPLLTLSFYSYYKIKQAAFRTAQADTLQLAKTLAVLVKENLSAHLSTAKGVSLVDEIKSAAKGDKNAATQASHYLKNFVKTTGNIHEVGFVTDSKGIIVADSADGGYVNISVSDRHYWKTAISGKPNVGNMVISKKTKQPVLPLCVPIYDSKGDIIGTLALVLKASYLMEIVSGTKVGQTGYAYMIDNKGLIMAHPDPSLIMKLNVMKYKGLETLGQHMLSGKPGTCRYNFRSVDKIASYAPVGLNGWAIGVTQPEKEFYAIAYKIRNAVVIIALIFIVLSGIGVFIFARTITEPIMRIARGLTDSADQVTLASENVSASSQSLAEMSSEQAASIEETSSALEEMSSMTKSNTENAKQAFEMMKKTLDEVNNVQKAVNEMQESMSEIAEASEETQRIIKTI</sequence>
<keyword evidence="9 13" id="KW-1133">Transmembrane helix</keyword>
<evidence type="ECO:0000256" key="1">
    <source>
        <dbReference type="ARBA" id="ARBA00000085"/>
    </source>
</evidence>
<dbReference type="InterPro" id="IPR029151">
    <property type="entry name" value="Sensor-like_sf"/>
</dbReference>
<dbReference type="EMBL" id="DQZW01000282">
    <property type="protein sequence ID" value="HDL90437.1"/>
    <property type="molecule type" value="Genomic_DNA"/>
</dbReference>
<dbReference type="SUPFAM" id="SSF103190">
    <property type="entry name" value="Sensory domain-like"/>
    <property type="match status" value="1"/>
</dbReference>
<evidence type="ECO:0000256" key="10">
    <source>
        <dbReference type="ARBA" id="ARBA00023136"/>
    </source>
</evidence>
<dbReference type="InterPro" id="IPR050398">
    <property type="entry name" value="HssS/ArlS-like"/>
</dbReference>
<dbReference type="InterPro" id="IPR004089">
    <property type="entry name" value="MCPsignal_dom"/>
</dbReference>
<keyword evidence="4" id="KW-1003">Cell membrane</keyword>
<dbReference type="Gene3D" id="3.30.450.20">
    <property type="entry name" value="PAS domain"/>
    <property type="match status" value="1"/>
</dbReference>
<dbReference type="PROSITE" id="PS50111">
    <property type="entry name" value="CHEMOTAXIS_TRANSDUC_2"/>
    <property type="match status" value="1"/>
</dbReference>
<dbReference type="CDD" id="cd12914">
    <property type="entry name" value="PDC1_DGC_like"/>
    <property type="match status" value="1"/>
</dbReference>
<proteinExistence type="predicted"/>
<accession>A0A7C1AWT4</accession>
<comment type="subcellular location">
    <subcellularLocation>
        <location evidence="2">Cell membrane</location>
        <topology evidence="2">Multi-pass membrane protein</topology>
    </subcellularLocation>
</comment>
<evidence type="ECO:0000256" key="9">
    <source>
        <dbReference type="ARBA" id="ARBA00022989"/>
    </source>
</evidence>
<keyword evidence="10 13" id="KW-0472">Membrane</keyword>
<evidence type="ECO:0000256" key="4">
    <source>
        <dbReference type="ARBA" id="ARBA00022475"/>
    </source>
</evidence>
<comment type="caution">
    <text evidence="15">The sequence shown here is derived from an EMBL/GenBank/DDBJ whole genome shotgun (WGS) entry which is preliminary data.</text>
</comment>
<reference evidence="15" key="1">
    <citation type="journal article" date="2020" name="mSystems">
        <title>Genome- and Community-Level Interaction Insights into Carbon Utilization and Element Cycling Functions of Hydrothermarchaeota in Hydrothermal Sediment.</title>
        <authorList>
            <person name="Zhou Z."/>
            <person name="Liu Y."/>
            <person name="Xu W."/>
            <person name="Pan J."/>
            <person name="Luo Z.H."/>
            <person name="Li M."/>
        </authorList>
    </citation>
    <scope>NUCLEOTIDE SEQUENCE [LARGE SCALE GENOMIC DNA]</scope>
    <source>
        <strain evidence="15">HyVt-19</strain>
    </source>
</reference>
<evidence type="ECO:0000256" key="7">
    <source>
        <dbReference type="ARBA" id="ARBA00022692"/>
    </source>
</evidence>
<evidence type="ECO:0000259" key="14">
    <source>
        <dbReference type="PROSITE" id="PS50111"/>
    </source>
</evidence>
<evidence type="ECO:0000256" key="5">
    <source>
        <dbReference type="ARBA" id="ARBA00022553"/>
    </source>
</evidence>
<name>A0A7C1AWT4_9BACT</name>
<feature type="transmembrane region" description="Helical" evidence="13">
    <location>
        <begin position="287"/>
        <end position="307"/>
    </location>
</feature>
<keyword evidence="11" id="KW-0807">Transducer</keyword>
<keyword evidence="7 13" id="KW-0812">Transmembrane</keyword>
<dbReference type="EC" id="2.7.13.3" evidence="3"/>
<dbReference type="SUPFAM" id="SSF58104">
    <property type="entry name" value="Methyl-accepting chemotaxis protein (MCP) signaling domain"/>
    <property type="match status" value="1"/>
</dbReference>
<feature type="coiled-coil region" evidence="12">
    <location>
        <begin position="381"/>
        <end position="411"/>
    </location>
</feature>
<evidence type="ECO:0000313" key="15">
    <source>
        <dbReference type="EMBL" id="HDL90437.1"/>
    </source>
</evidence>
<dbReference type="GO" id="GO:0000155">
    <property type="term" value="F:phosphorelay sensor kinase activity"/>
    <property type="evidence" value="ECO:0007669"/>
    <property type="project" value="TreeGrafter"/>
</dbReference>
<evidence type="ECO:0000256" key="2">
    <source>
        <dbReference type="ARBA" id="ARBA00004651"/>
    </source>
</evidence>
<dbReference type="CDD" id="cd12912">
    <property type="entry name" value="PDC2_MCP_like"/>
    <property type="match status" value="1"/>
</dbReference>
<evidence type="ECO:0000256" key="13">
    <source>
        <dbReference type="SAM" id="Phobius"/>
    </source>
</evidence>
<feature type="non-terminal residue" evidence="15">
    <location>
        <position position="419"/>
    </location>
</feature>
<keyword evidence="6" id="KW-0808">Transferase</keyword>
<dbReference type="GO" id="GO:0005886">
    <property type="term" value="C:plasma membrane"/>
    <property type="evidence" value="ECO:0007669"/>
    <property type="project" value="UniProtKB-SubCell"/>
</dbReference>
<gene>
    <name evidence="15" type="ORF">ENG14_05990</name>
</gene>
<feature type="domain" description="Methyl-accepting transducer" evidence="14">
    <location>
        <begin position="324"/>
        <end position="419"/>
    </location>
</feature>
<keyword evidence="5" id="KW-0597">Phosphoprotein</keyword>
<dbReference type="PANTHER" id="PTHR45528">
    <property type="entry name" value="SENSOR HISTIDINE KINASE CPXA"/>
    <property type="match status" value="1"/>
</dbReference>
<dbReference type="Gene3D" id="1.10.287.950">
    <property type="entry name" value="Methyl-accepting chemotaxis protein"/>
    <property type="match status" value="1"/>
</dbReference>
<keyword evidence="8" id="KW-0418">Kinase</keyword>
<dbReference type="AlphaFoldDB" id="A0A7C1AWT4"/>
<dbReference type="Proteomes" id="UP000886355">
    <property type="component" value="Unassembled WGS sequence"/>
</dbReference>